<dbReference type="Gene3D" id="3.40.50.300">
    <property type="entry name" value="P-loop containing nucleotide triphosphate hydrolases"/>
    <property type="match status" value="1"/>
</dbReference>
<dbReference type="InterPro" id="IPR007831">
    <property type="entry name" value="T2SS_GspE_N"/>
</dbReference>
<evidence type="ECO:0000313" key="6">
    <source>
        <dbReference type="Proteomes" id="UP000477680"/>
    </source>
</evidence>
<name>A0A6C0U2C5_9GAMM</name>
<dbReference type="InterPro" id="IPR037257">
    <property type="entry name" value="T2SS_E_N_sf"/>
</dbReference>
<feature type="domain" description="Bacterial type II secretion system protein E" evidence="4">
    <location>
        <begin position="377"/>
        <end position="391"/>
    </location>
</feature>
<dbReference type="EMBL" id="CP048711">
    <property type="protein sequence ID" value="QIB66312.1"/>
    <property type="molecule type" value="Genomic_DNA"/>
</dbReference>
<dbReference type="SMART" id="SM00382">
    <property type="entry name" value="AAA"/>
    <property type="match status" value="1"/>
</dbReference>
<proteinExistence type="inferred from homology"/>
<dbReference type="FunFam" id="3.40.50.300:FF:000398">
    <property type="entry name" value="Type IV pilus assembly ATPase PilB"/>
    <property type="match status" value="1"/>
</dbReference>
<dbReference type="SUPFAM" id="SSF52540">
    <property type="entry name" value="P-loop containing nucleoside triphosphate hydrolases"/>
    <property type="match status" value="1"/>
</dbReference>
<dbReference type="AlphaFoldDB" id="A0A6C0U2C5"/>
<reference evidence="5 6" key="1">
    <citation type="submission" date="2020-02" db="EMBL/GenBank/DDBJ databases">
        <title>Genome sequencing for Kineobactrum sp. M2.</title>
        <authorList>
            <person name="Park S.-J."/>
        </authorList>
    </citation>
    <scope>NUCLEOTIDE SEQUENCE [LARGE SCALE GENOMIC DNA]</scope>
    <source>
        <strain evidence="5 6">M2</strain>
    </source>
</reference>
<dbReference type="PANTHER" id="PTHR30258:SF2">
    <property type="entry name" value="COMG OPERON PROTEIN 1"/>
    <property type="match status" value="1"/>
</dbReference>
<dbReference type="CDD" id="cd01129">
    <property type="entry name" value="PulE-GspE-like"/>
    <property type="match status" value="1"/>
</dbReference>
<protein>
    <submittedName>
        <fullName evidence="5">Flp pilus assembly complex ATPase component</fullName>
    </submittedName>
</protein>
<dbReference type="PANTHER" id="PTHR30258">
    <property type="entry name" value="TYPE II SECRETION SYSTEM PROTEIN GSPE-RELATED"/>
    <property type="match status" value="1"/>
</dbReference>
<keyword evidence="2" id="KW-0547">Nucleotide-binding</keyword>
<keyword evidence="6" id="KW-1185">Reference proteome</keyword>
<dbReference type="PROSITE" id="PS00662">
    <property type="entry name" value="T2SP_E"/>
    <property type="match status" value="1"/>
</dbReference>
<keyword evidence="3" id="KW-0067">ATP-binding</keyword>
<dbReference type="Proteomes" id="UP000477680">
    <property type="component" value="Chromosome"/>
</dbReference>
<dbReference type="InterPro" id="IPR001482">
    <property type="entry name" value="T2SS/T4SS_dom"/>
</dbReference>
<accession>A0A6C0U2C5</accession>
<dbReference type="Pfam" id="PF05157">
    <property type="entry name" value="MshEN"/>
    <property type="match status" value="1"/>
</dbReference>
<evidence type="ECO:0000256" key="3">
    <source>
        <dbReference type="ARBA" id="ARBA00022840"/>
    </source>
</evidence>
<organism evidence="5 6">
    <name type="scientific">Kineobactrum salinum</name>
    <dbReference type="NCBI Taxonomy" id="2708301"/>
    <lineage>
        <taxon>Bacteria</taxon>
        <taxon>Pseudomonadati</taxon>
        <taxon>Pseudomonadota</taxon>
        <taxon>Gammaproteobacteria</taxon>
        <taxon>Cellvibrionales</taxon>
        <taxon>Halieaceae</taxon>
        <taxon>Kineobactrum</taxon>
    </lineage>
</organism>
<dbReference type="Pfam" id="PF00437">
    <property type="entry name" value="T2SSE"/>
    <property type="match status" value="1"/>
</dbReference>
<dbReference type="Gene3D" id="3.30.450.90">
    <property type="match status" value="1"/>
</dbReference>
<dbReference type="Gene3D" id="3.30.300.160">
    <property type="entry name" value="Type II secretion system, protein E, N-terminal domain"/>
    <property type="match status" value="1"/>
</dbReference>
<dbReference type="InterPro" id="IPR003593">
    <property type="entry name" value="AAA+_ATPase"/>
</dbReference>
<dbReference type="KEGG" id="kim:G3T16_13755"/>
<dbReference type="GO" id="GO:0005886">
    <property type="term" value="C:plasma membrane"/>
    <property type="evidence" value="ECO:0007669"/>
    <property type="project" value="TreeGrafter"/>
</dbReference>
<comment type="similarity">
    <text evidence="1">Belongs to the GSP E family.</text>
</comment>
<evidence type="ECO:0000256" key="1">
    <source>
        <dbReference type="ARBA" id="ARBA00006611"/>
    </source>
</evidence>
<sequence>MSKIGELLVQQGKISERDVERTLLAQGEMGDLFGQVLVKLGLVSEQDIALVLSEQLGIALQLASDYPEEPVTLDGLAQEFLVNNAVVPVAVDDSGVRFAAAVPQDPFLAKALAMALDRPVSIVLGLESDIARALQLRLQSADGESDDEDGFGDQFSGQTDDDFIEHLKDLASEAPVIRLVNQIIHRAVDMGASDIHIEPFEDGLQLRYRVDGVLQEATDAPAVNLGAAIASRIKLLSHMNIAERRLPQDGRIMIRVKGHELDLRVSTIPTVHGESIVMRVLDRGSIRLSLTAMGFSDDTLRRYQRLLDSPHGVLLVTGPTGSGKTTTLYASLASLDSDKLKIITVEDPVEYQLQGVNQIQVQSQIELNFARALRAILRQDPDIIMIGEMRDGETAQIGVQSALTGHLVLSTLHTNTAAGAITRLEDMGIERYLITSAVNGVLAQRLVRTLCKHCKAPLELDADSIQRYGLARFIDAANPTVYQARGCTHCLETGYAGRTSIHELFCLDEEMHREIMSGADATLLHAAARRQGMITLYEDGLRKVVQGQTSLEEVMRVTQDQSEAGGPPAAAVA</sequence>
<gene>
    <name evidence="5" type="primary">cpaF</name>
    <name evidence="5" type="ORF">G3T16_13755</name>
</gene>
<dbReference type="GO" id="GO:0016887">
    <property type="term" value="F:ATP hydrolysis activity"/>
    <property type="evidence" value="ECO:0007669"/>
    <property type="project" value="TreeGrafter"/>
</dbReference>
<dbReference type="Gene3D" id="1.10.40.70">
    <property type="match status" value="1"/>
</dbReference>
<dbReference type="GO" id="GO:0005524">
    <property type="term" value="F:ATP binding"/>
    <property type="evidence" value="ECO:0007669"/>
    <property type="project" value="UniProtKB-KW"/>
</dbReference>
<dbReference type="SUPFAM" id="SSF160246">
    <property type="entry name" value="EspE N-terminal domain-like"/>
    <property type="match status" value="1"/>
</dbReference>
<evidence type="ECO:0000259" key="4">
    <source>
        <dbReference type="PROSITE" id="PS00662"/>
    </source>
</evidence>
<evidence type="ECO:0000256" key="2">
    <source>
        <dbReference type="ARBA" id="ARBA00022741"/>
    </source>
</evidence>
<dbReference type="RefSeq" id="WP_163495746.1">
    <property type="nucleotide sequence ID" value="NZ_CP048711.1"/>
</dbReference>
<dbReference type="FunFam" id="3.30.450.90:FF:000001">
    <property type="entry name" value="Type II secretion system ATPase GspE"/>
    <property type="match status" value="1"/>
</dbReference>
<evidence type="ECO:0000313" key="5">
    <source>
        <dbReference type="EMBL" id="QIB66312.1"/>
    </source>
</evidence>
<dbReference type="InterPro" id="IPR027417">
    <property type="entry name" value="P-loop_NTPase"/>
</dbReference>